<feature type="region of interest" description="Disordered" evidence="2">
    <location>
        <begin position="149"/>
        <end position="168"/>
    </location>
</feature>
<evidence type="ECO:0000256" key="2">
    <source>
        <dbReference type="SAM" id="MobiDB-lite"/>
    </source>
</evidence>
<evidence type="ECO:0000313" key="4">
    <source>
        <dbReference type="Proteomes" id="UP000192366"/>
    </source>
</evidence>
<reference evidence="3 4" key="1">
    <citation type="submission" date="2017-02" db="EMBL/GenBank/DDBJ databases">
        <title>The new phylogeny of genus Mycobacterium.</title>
        <authorList>
            <person name="Tortoli E."/>
            <person name="Trovato A."/>
            <person name="Cirillo D.M."/>
        </authorList>
    </citation>
    <scope>NUCLEOTIDE SEQUENCE [LARGE SCALE GENOMIC DNA]</scope>
    <source>
        <strain evidence="3 4">DSM 45578</strain>
    </source>
</reference>
<dbReference type="OrthoDB" id="7472701at2"/>
<keyword evidence="1" id="KW-0175">Coiled coil</keyword>
<evidence type="ECO:0000256" key="1">
    <source>
        <dbReference type="SAM" id="Coils"/>
    </source>
</evidence>
<protein>
    <submittedName>
        <fullName evidence="3">Uncharacterized protein</fullName>
    </submittedName>
</protein>
<gene>
    <name evidence="3" type="ORF">BST17_00270</name>
</gene>
<dbReference type="AlphaFoldDB" id="A0A1W9Z4J7"/>
<evidence type="ECO:0000313" key="3">
    <source>
        <dbReference type="EMBL" id="ORA06950.1"/>
    </source>
</evidence>
<keyword evidence="4" id="KW-1185">Reference proteome</keyword>
<sequence length="168" mass="19101">MTLHRDTIPQVARENDAERKKIVAAMRRLLITAKPRVVTLEDRLVIETLRREADVTRSALTHRHIDLKDLFLDCAAEREQEARDRRTPTEVALEERVDELKKKNRDLQTRATHWEGAARDLARTVAALQMLYDTASARLDAIIADVALEDSDPTPGSNVSPIGDRCRK</sequence>
<dbReference type="RefSeq" id="WP_083054416.1">
    <property type="nucleotide sequence ID" value="NZ_JACKVM010000008.1"/>
</dbReference>
<feature type="coiled-coil region" evidence="1">
    <location>
        <begin position="90"/>
        <end position="117"/>
    </location>
</feature>
<dbReference type="STRING" id="564198.BST17_00270"/>
<dbReference type="Proteomes" id="UP000192366">
    <property type="component" value="Unassembled WGS sequence"/>
</dbReference>
<proteinExistence type="predicted"/>
<accession>A0A1W9Z4J7</accession>
<comment type="caution">
    <text evidence="3">The sequence shown here is derived from an EMBL/GenBank/DDBJ whole genome shotgun (WGS) entry which is preliminary data.</text>
</comment>
<dbReference type="EMBL" id="MVHJ01000001">
    <property type="protein sequence ID" value="ORA06950.1"/>
    <property type="molecule type" value="Genomic_DNA"/>
</dbReference>
<name>A0A1W9Z4J7_MYCBA</name>
<organism evidence="3 4">
    <name type="scientific">Mycolicibacterium bacteremicum</name>
    <name type="common">Mycobacterium bacteremicum</name>
    <dbReference type="NCBI Taxonomy" id="564198"/>
    <lineage>
        <taxon>Bacteria</taxon>
        <taxon>Bacillati</taxon>
        <taxon>Actinomycetota</taxon>
        <taxon>Actinomycetes</taxon>
        <taxon>Mycobacteriales</taxon>
        <taxon>Mycobacteriaceae</taxon>
        <taxon>Mycolicibacterium</taxon>
    </lineage>
</organism>